<keyword evidence="2" id="KW-1185">Reference proteome</keyword>
<dbReference type="AlphaFoldDB" id="A0A401IIQ4"/>
<name>A0A401IIQ4_APHSA</name>
<dbReference type="Proteomes" id="UP000287247">
    <property type="component" value="Unassembled WGS sequence"/>
</dbReference>
<evidence type="ECO:0000313" key="1">
    <source>
        <dbReference type="EMBL" id="GBF81195.1"/>
    </source>
</evidence>
<gene>
    <name evidence="1" type="ORF">AsFPU1_2607</name>
</gene>
<dbReference type="EMBL" id="BDQK01000013">
    <property type="protein sequence ID" value="GBF81195.1"/>
    <property type="molecule type" value="Genomic_DNA"/>
</dbReference>
<reference evidence="2" key="1">
    <citation type="submission" date="2017-05" db="EMBL/GenBank/DDBJ databases">
        <title>Physiological properties and genetic analysis related to exopolysaccharide production of fresh-water unicellular cyanobacterium Aphanothece sacrum, Suizenji Nori, that has been cultured as a food source in Japan.</title>
        <authorList>
            <person name="Kanesaki Y."/>
            <person name="Yoshikawa S."/>
            <person name="Ohki K."/>
        </authorList>
    </citation>
    <scope>NUCLEOTIDE SEQUENCE [LARGE SCALE GENOMIC DNA]</scope>
    <source>
        <strain evidence="2">FPU1</strain>
    </source>
</reference>
<protein>
    <submittedName>
        <fullName evidence="1">Uncharacterized protein</fullName>
    </submittedName>
</protein>
<proteinExistence type="predicted"/>
<evidence type="ECO:0000313" key="2">
    <source>
        <dbReference type="Proteomes" id="UP000287247"/>
    </source>
</evidence>
<sequence length="139" mass="15720">MLNFSTQKKARDSKPFRLALATLIIKEKLGTSDRETVEQIKENPLEELIKAGPSLNNLSKRQQNLLLVVKKVYEQQQEMWEKNTQSVPQRIISLTQPHIRPIVRGKAGKPTEFGAKLSVSCVDNYLNAKRGLPLDRPSG</sequence>
<organism evidence="1 2">
    <name type="scientific">Aphanothece sacrum FPU1</name>
    <dbReference type="NCBI Taxonomy" id="1920663"/>
    <lineage>
        <taxon>Bacteria</taxon>
        <taxon>Bacillati</taxon>
        <taxon>Cyanobacteriota</taxon>
        <taxon>Cyanophyceae</taxon>
        <taxon>Oscillatoriophycideae</taxon>
        <taxon>Chroococcales</taxon>
        <taxon>Aphanothecaceae</taxon>
        <taxon>Aphanothece</taxon>
    </lineage>
</organism>
<comment type="caution">
    <text evidence="1">The sequence shown here is derived from an EMBL/GenBank/DDBJ whole genome shotgun (WGS) entry which is preliminary data.</text>
</comment>
<accession>A0A401IIQ4</accession>